<comment type="caution">
    <text evidence="2">The sequence shown here is derived from an EMBL/GenBank/DDBJ whole genome shotgun (WGS) entry which is preliminary data.</text>
</comment>
<evidence type="ECO:0000313" key="3">
    <source>
        <dbReference type="Proteomes" id="UP001470023"/>
    </source>
</evidence>
<sequence>MTGKLGKGVRAASDLCFRALSATARRITPKARASTREQTESDLIRFRRARNRSGDSYPLW</sequence>
<dbReference type="RefSeq" id="WP_073898337.1">
    <property type="nucleotide sequence ID" value="NZ_JBEOYA010000106.1"/>
</dbReference>
<keyword evidence="3" id="KW-1185">Reference proteome</keyword>
<feature type="region of interest" description="Disordered" evidence="1">
    <location>
        <begin position="28"/>
        <end position="60"/>
    </location>
</feature>
<reference evidence="2 3" key="1">
    <citation type="submission" date="2024-06" db="EMBL/GenBank/DDBJ databases">
        <title>The Natural Products Discovery Center: Release of the First 8490 Sequenced Strains for Exploring Actinobacteria Biosynthetic Diversity.</title>
        <authorList>
            <person name="Kalkreuter E."/>
            <person name="Kautsar S.A."/>
            <person name="Yang D."/>
            <person name="Bader C.D."/>
            <person name="Teijaro C.N."/>
            <person name="Fluegel L."/>
            <person name="Davis C.M."/>
            <person name="Simpson J.R."/>
            <person name="Lauterbach L."/>
            <person name="Steele A.D."/>
            <person name="Gui C."/>
            <person name="Meng S."/>
            <person name="Li G."/>
            <person name="Viehrig K."/>
            <person name="Ye F."/>
            <person name="Su P."/>
            <person name="Kiefer A.F."/>
            <person name="Nichols A."/>
            <person name="Cepeda A.J."/>
            <person name="Yan W."/>
            <person name="Fan B."/>
            <person name="Jiang Y."/>
            <person name="Adhikari A."/>
            <person name="Zheng C.-J."/>
            <person name="Schuster L."/>
            <person name="Cowan T.M."/>
            <person name="Smanski M.J."/>
            <person name="Chevrette M.G."/>
            <person name="De Carvalho L.P.S."/>
            <person name="Shen B."/>
        </authorList>
    </citation>
    <scope>NUCLEOTIDE SEQUENCE [LARGE SCALE GENOMIC DNA]</scope>
    <source>
        <strain evidence="2 3">NPDC001166</strain>
    </source>
</reference>
<dbReference type="EMBL" id="JBEPAZ010000005">
    <property type="protein sequence ID" value="MER6427763.1"/>
    <property type="molecule type" value="Genomic_DNA"/>
</dbReference>
<proteinExistence type="predicted"/>
<organism evidence="2 3">
    <name type="scientific">Streptomyces sp. 900105245</name>
    <dbReference type="NCBI Taxonomy" id="3154379"/>
    <lineage>
        <taxon>Bacteria</taxon>
        <taxon>Bacillati</taxon>
        <taxon>Actinomycetota</taxon>
        <taxon>Actinomycetes</taxon>
        <taxon>Kitasatosporales</taxon>
        <taxon>Streptomycetaceae</taxon>
        <taxon>Streptomyces</taxon>
    </lineage>
</organism>
<dbReference type="Proteomes" id="UP001470023">
    <property type="component" value="Unassembled WGS sequence"/>
</dbReference>
<protein>
    <submittedName>
        <fullName evidence="2">Uncharacterized protein</fullName>
    </submittedName>
</protein>
<evidence type="ECO:0000313" key="2">
    <source>
        <dbReference type="EMBL" id="MER6427763.1"/>
    </source>
</evidence>
<accession>A0ABV1U258</accession>
<gene>
    <name evidence="2" type="ORF">ABT272_08445</name>
</gene>
<feature type="compositionally biased region" description="Basic and acidic residues" evidence="1">
    <location>
        <begin position="34"/>
        <end position="45"/>
    </location>
</feature>
<name>A0ABV1U258_9ACTN</name>
<evidence type="ECO:0000256" key="1">
    <source>
        <dbReference type="SAM" id="MobiDB-lite"/>
    </source>
</evidence>